<organism evidence="1 2">
    <name type="scientific">Streptomyces viridosporus (strain ATCC 14672 / DSM 40746 / JCM 4963 / KCTC 9882 / NRRL B-12104 / FH 1290)</name>
    <name type="common">Streptomyces ghanaensis</name>
    <dbReference type="NCBI Taxonomy" id="566461"/>
    <lineage>
        <taxon>Bacteria</taxon>
        <taxon>Bacillati</taxon>
        <taxon>Actinomycetota</taxon>
        <taxon>Actinomycetes</taxon>
        <taxon>Kitasatosporales</taxon>
        <taxon>Streptomycetaceae</taxon>
        <taxon>Streptomyces</taxon>
    </lineage>
</organism>
<protein>
    <submittedName>
        <fullName evidence="1">Predicted protein</fullName>
    </submittedName>
</protein>
<gene>
    <name evidence="1" type="ORF">SSFG_01151</name>
</gene>
<dbReference type="EMBL" id="DS999641">
    <property type="protein sequence ID" value="EFE65898.2"/>
    <property type="molecule type" value="Genomic_DNA"/>
</dbReference>
<sequence length="73" mass="8270">MVRLRHYLELPHEGRSPCGPRWHRVGDGREGPFTLTKPDSAPSGWVCVVSADGEDVRLHAPEDVAIHYNRARR</sequence>
<evidence type="ECO:0000313" key="1">
    <source>
        <dbReference type="EMBL" id="EFE65898.2"/>
    </source>
</evidence>
<dbReference type="eggNOG" id="ENOG50309ZN">
    <property type="taxonomic scope" value="Bacteria"/>
</dbReference>
<name>D6A5U7_STRV1</name>
<accession>D6A5U7</accession>
<proteinExistence type="predicted"/>
<dbReference type="AlphaFoldDB" id="D6A5U7"/>
<evidence type="ECO:0000313" key="2">
    <source>
        <dbReference type="Proteomes" id="UP000003824"/>
    </source>
</evidence>
<dbReference type="Proteomes" id="UP000003824">
    <property type="component" value="Unassembled WGS sequence"/>
</dbReference>
<reference evidence="2" key="1">
    <citation type="submission" date="2008-12" db="EMBL/GenBank/DDBJ databases">
        <title>Annotation of Streptomyces ghanaensis ATCC 14672.</title>
        <authorList>
            <consortium name="The Broad Institute Genome Sequencing Platform"/>
            <consortium name="Broad Institute Microbial Sequencing Center"/>
            <person name="Fischbach M."/>
            <person name="Ward D."/>
            <person name="Young S."/>
            <person name="Kodira C.D."/>
            <person name="Zeng Q."/>
            <person name="Koehrsen M."/>
            <person name="Godfrey P."/>
            <person name="Alvarado L."/>
            <person name="Berlin A.M."/>
            <person name="Borenstein D."/>
            <person name="Chen Z."/>
            <person name="Engels R."/>
            <person name="Freedman E."/>
            <person name="Gellesch M."/>
            <person name="Goldberg J."/>
            <person name="Griggs A."/>
            <person name="Gujja S."/>
            <person name="Heiman D.I."/>
            <person name="Hepburn T.A."/>
            <person name="Howarth C."/>
            <person name="Jen D."/>
            <person name="Larson L."/>
            <person name="Lewis B."/>
            <person name="Mehta T."/>
            <person name="Park D."/>
            <person name="Pearson M."/>
            <person name="Roberts A."/>
            <person name="Saif S."/>
            <person name="Shea T.D."/>
            <person name="Shenoy N."/>
            <person name="Sisk P."/>
            <person name="Stolte C."/>
            <person name="Sykes S.N."/>
            <person name="Walk T."/>
            <person name="White J."/>
            <person name="Yandava C."/>
            <person name="Straight P."/>
            <person name="Clardy J."/>
            <person name="Hung D."/>
            <person name="Kolter R."/>
            <person name="Mekalanos J."/>
            <person name="Walker S."/>
            <person name="Walsh C.T."/>
            <person name="Wieland B.L.C."/>
            <person name="Ilzarbe M."/>
            <person name="Galagan J."/>
            <person name="Nusbaum C."/>
            <person name="Birren B."/>
        </authorList>
    </citation>
    <scope>NUCLEOTIDE SEQUENCE [LARGE SCALE GENOMIC DNA]</scope>
    <source>
        <strain evidence="2">ATCC 14672 / DSM 40746 / JCM 4963 / KCTC 9882 / NRRL B-12104 / FH 1290</strain>
    </source>
</reference>